<sequence>MEFFIFYYKIGDIVSNIRDHARQEKWERAIDKFVMTSAEERQQDKNTTGCISVPLVPAIKVSNIIESSVSYAHTKQ</sequence>
<protein>
    <submittedName>
        <fullName evidence="1">Uncharacterized protein</fullName>
    </submittedName>
</protein>
<organism evidence="1 2">
    <name type="scientific">Hungatella hathewayi</name>
    <dbReference type="NCBI Taxonomy" id="154046"/>
    <lineage>
        <taxon>Bacteria</taxon>
        <taxon>Bacillati</taxon>
        <taxon>Bacillota</taxon>
        <taxon>Clostridia</taxon>
        <taxon>Lachnospirales</taxon>
        <taxon>Lachnospiraceae</taxon>
        <taxon>Hungatella</taxon>
    </lineage>
</organism>
<dbReference type="Proteomes" id="UP000261257">
    <property type="component" value="Unassembled WGS sequence"/>
</dbReference>
<gene>
    <name evidence="1" type="ORF">DXC39_14710</name>
</gene>
<reference evidence="1 2" key="1">
    <citation type="submission" date="2018-08" db="EMBL/GenBank/DDBJ databases">
        <title>A genome reference for cultivated species of the human gut microbiota.</title>
        <authorList>
            <person name="Zou Y."/>
            <person name="Xue W."/>
            <person name="Luo G."/>
        </authorList>
    </citation>
    <scope>NUCLEOTIDE SEQUENCE [LARGE SCALE GENOMIC DNA]</scope>
    <source>
        <strain evidence="1 2">TF05-11AC</strain>
    </source>
</reference>
<accession>A0A3E4U6N4</accession>
<evidence type="ECO:0000313" key="1">
    <source>
        <dbReference type="EMBL" id="RGM03579.1"/>
    </source>
</evidence>
<dbReference type="RefSeq" id="WP_092364917.1">
    <property type="nucleotide sequence ID" value="NZ_JAQDZV010000006.1"/>
</dbReference>
<evidence type="ECO:0000313" key="2">
    <source>
        <dbReference type="Proteomes" id="UP000261257"/>
    </source>
</evidence>
<proteinExistence type="predicted"/>
<comment type="caution">
    <text evidence="1">The sequence shown here is derived from an EMBL/GenBank/DDBJ whole genome shotgun (WGS) entry which is preliminary data.</text>
</comment>
<name>A0A3E4U6N4_9FIRM</name>
<dbReference type="AlphaFoldDB" id="A0A3E4U6N4"/>
<dbReference type="EMBL" id="QSSQ01000013">
    <property type="protein sequence ID" value="RGM03579.1"/>
    <property type="molecule type" value="Genomic_DNA"/>
</dbReference>